<keyword evidence="5 6" id="KW-0012">Acyltransferase</keyword>
<dbReference type="InterPro" id="IPR050743">
    <property type="entry name" value="2-oxoacid_DH_E2_comp"/>
</dbReference>
<dbReference type="PROSITE" id="PS51826">
    <property type="entry name" value="PSBD"/>
    <property type="match status" value="1"/>
</dbReference>
<keyword evidence="4 6" id="KW-0450">Lipoyl</keyword>
<dbReference type="EMBL" id="QWEH01000001">
    <property type="protein sequence ID" value="RHW35587.1"/>
    <property type="molecule type" value="Genomic_DNA"/>
</dbReference>
<dbReference type="InterPro" id="IPR036625">
    <property type="entry name" value="E3-bd_dom_sf"/>
</dbReference>
<dbReference type="SUPFAM" id="SSF47005">
    <property type="entry name" value="Peripheral subunit-binding domain of 2-oxo acid dehydrogenase complex"/>
    <property type="match status" value="1"/>
</dbReference>
<protein>
    <recommendedName>
        <fullName evidence="6">Dihydrolipoamide acetyltransferase component of pyruvate dehydrogenase complex</fullName>
        <ecNumber evidence="6">2.3.1.-</ecNumber>
    </recommendedName>
</protein>
<dbReference type="SUPFAM" id="SSF51230">
    <property type="entry name" value="Single hybrid motif"/>
    <property type="match status" value="1"/>
</dbReference>
<evidence type="ECO:0000256" key="2">
    <source>
        <dbReference type="ARBA" id="ARBA00007317"/>
    </source>
</evidence>
<gene>
    <name evidence="10" type="ORF">D1B32_02900</name>
</gene>
<name>A0A417YPG8_9BACI</name>
<evidence type="ECO:0000259" key="8">
    <source>
        <dbReference type="PROSITE" id="PS50968"/>
    </source>
</evidence>
<dbReference type="InterPro" id="IPR011053">
    <property type="entry name" value="Single_hybrid_motif"/>
</dbReference>
<dbReference type="Gene3D" id="4.10.320.10">
    <property type="entry name" value="E3-binding domain"/>
    <property type="match status" value="1"/>
</dbReference>
<evidence type="ECO:0000256" key="7">
    <source>
        <dbReference type="SAM" id="MobiDB-lite"/>
    </source>
</evidence>
<evidence type="ECO:0000313" key="10">
    <source>
        <dbReference type="EMBL" id="RHW35587.1"/>
    </source>
</evidence>
<dbReference type="Pfam" id="PF00364">
    <property type="entry name" value="Biotin_lipoyl"/>
    <property type="match status" value="1"/>
</dbReference>
<dbReference type="OrthoDB" id="9805770at2"/>
<keyword evidence="3 6" id="KW-0808">Transferase</keyword>
<evidence type="ECO:0000256" key="5">
    <source>
        <dbReference type="ARBA" id="ARBA00023315"/>
    </source>
</evidence>
<evidence type="ECO:0000259" key="9">
    <source>
        <dbReference type="PROSITE" id="PS51826"/>
    </source>
</evidence>
<dbReference type="GO" id="GO:0016407">
    <property type="term" value="F:acetyltransferase activity"/>
    <property type="evidence" value="ECO:0007669"/>
    <property type="project" value="TreeGrafter"/>
</dbReference>
<evidence type="ECO:0000313" key="11">
    <source>
        <dbReference type="Proteomes" id="UP000285456"/>
    </source>
</evidence>
<dbReference type="AlphaFoldDB" id="A0A417YPG8"/>
<dbReference type="CDD" id="cd06849">
    <property type="entry name" value="lipoyl_domain"/>
    <property type="match status" value="1"/>
</dbReference>
<dbReference type="FunFam" id="3.30.559.10:FF:000007">
    <property type="entry name" value="Dihydrolipoamide acetyltransferase component of pyruvate dehydrogenase complex"/>
    <property type="match status" value="1"/>
</dbReference>
<dbReference type="Gene3D" id="3.30.559.10">
    <property type="entry name" value="Chloramphenicol acetyltransferase-like domain"/>
    <property type="match status" value="1"/>
</dbReference>
<evidence type="ECO:0000256" key="4">
    <source>
        <dbReference type="ARBA" id="ARBA00022823"/>
    </source>
</evidence>
<feature type="region of interest" description="Disordered" evidence="7">
    <location>
        <begin position="88"/>
        <end position="117"/>
    </location>
</feature>
<dbReference type="Pfam" id="PF00198">
    <property type="entry name" value="2-oxoacid_dh"/>
    <property type="match status" value="1"/>
</dbReference>
<proteinExistence type="inferred from homology"/>
<keyword evidence="11" id="KW-1185">Reference proteome</keyword>
<organism evidence="10 11">
    <name type="scientific">Oceanobacillus profundus</name>
    <dbReference type="NCBI Taxonomy" id="372463"/>
    <lineage>
        <taxon>Bacteria</taxon>
        <taxon>Bacillati</taxon>
        <taxon>Bacillota</taxon>
        <taxon>Bacilli</taxon>
        <taxon>Bacillales</taxon>
        <taxon>Bacillaceae</taxon>
        <taxon>Oceanobacillus</taxon>
    </lineage>
</organism>
<evidence type="ECO:0000256" key="1">
    <source>
        <dbReference type="ARBA" id="ARBA00001938"/>
    </source>
</evidence>
<dbReference type="GO" id="GO:0031405">
    <property type="term" value="F:lipoic acid binding"/>
    <property type="evidence" value="ECO:0007669"/>
    <property type="project" value="TreeGrafter"/>
</dbReference>
<feature type="domain" description="Peripheral subunit-binding (PSBD)" evidence="9">
    <location>
        <begin position="122"/>
        <end position="159"/>
    </location>
</feature>
<feature type="compositionally biased region" description="Basic and acidic residues" evidence="7">
    <location>
        <begin position="105"/>
        <end position="114"/>
    </location>
</feature>
<dbReference type="InterPro" id="IPR001078">
    <property type="entry name" value="2-oxoacid_DH_actylTfrase"/>
</dbReference>
<dbReference type="Pfam" id="PF02817">
    <property type="entry name" value="E3_binding"/>
    <property type="match status" value="1"/>
</dbReference>
<evidence type="ECO:0000256" key="6">
    <source>
        <dbReference type="RuleBase" id="RU003423"/>
    </source>
</evidence>
<comment type="caution">
    <text evidence="10">The sequence shown here is derived from an EMBL/GenBank/DDBJ whole genome shotgun (WGS) entry which is preliminary data.</text>
</comment>
<feature type="domain" description="Lipoyl-binding" evidence="8">
    <location>
        <begin position="1"/>
        <end position="76"/>
    </location>
</feature>
<dbReference type="InterPro" id="IPR000089">
    <property type="entry name" value="Biotin_lipoyl"/>
</dbReference>
<dbReference type="InterPro" id="IPR004167">
    <property type="entry name" value="PSBD"/>
</dbReference>
<accession>A0A417YPG8</accession>
<dbReference type="Gene3D" id="2.40.50.100">
    <property type="match status" value="1"/>
</dbReference>
<dbReference type="GO" id="GO:0005737">
    <property type="term" value="C:cytoplasm"/>
    <property type="evidence" value="ECO:0007669"/>
    <property type="project" value="TreeGrafter"/>
</dbReference>
<evidence type="ECO:0000256" key="3">
    <source>
        <dbReference type="ARBA" id="ARBA00022679"/>
    </source>
</evidence>
<dbReference type="Proteomes" id="UP000285456">
    <property type="component" value="Unassembled WGS sequence"/>
</dbReference>
<dbReference type="InterPro" id="IPR023213">
    <property type="entry name" value="CAT-like_dom_sf"/>
</dbReference>
<comment type="cofactor">
    <cofactor evidence="1 6">
        <name>(R)-lipoate</name>
        <dbReference type="ChEBI" id="CHEBI:83088"/>
    </cofactor>
</comment>
<reference evidence="10 11" key="1">
    <citation type="journal article" date="2007" name="Int. J. Syst. Evol. Microbiol.">
        <title>Oceanobacillus profundus sp. nov., isolated from a deep-sea sediment core.</title>
        <authorList>
            <person name="Kim Y.G."/>
            <person name="Choi D.H."/>
            <person name="Hyun S."/>
            <person name="Cho B.C."/>
        </authorList>
    </citation>
    <scope>NUCLEOTIDE SEQUENCE [LARGE SCALE GENOMIC DNA]</scope>
    <source>
        <strain evidence="10 11">DSM 18246</strain>
    </source>
</reference>
<dbReference type="SUPFAM" id="SSF52777">
    <property type="entry name" value="CoA-dependent acyltransferases"/>
    <property type="match status" value="1"/>
</dbReference>
<sequence length="423" mass="47256">MVEVKLHDIGEGMTEGDVLAYFIQEGDQVEEDQPIVELQTEKMVAELTAPAKGVVKKIYIAEGTTIPVGTTILTIEAEGSIEKKEAAETQKEESNHSIQFAASDNAKKQTKPEKINGPTRIKAAPFTRKIARELDVDIEFVEGTGKSGRITIEDVQQFAQNRESAATKVKPAVKQLKKQFFQGTAEKQSVSEKEETDIIPFKGRRKQIAKKMTTSIFTIPHVHHMEEIDMTELLQFRKEIKPHADVSVAAFFIKALTIALREHPIFNAKLDEKKEEIRLEKGVHMGIATDTEEGLIVPVVKNADNKSIRIINKEMKELMKKARENRLTPKEMTGSTFTISNVGPMGSIGATPIINYPEVALMAFHKTKKIPVVNENDEIVIRSMMNVTLTFDHRVTDGGNAIAFTNRFKALLEKPKLLLVELS</sequence>
<dbReference type="RefSeq" id="WP_118888581.1">
    <property type="nucleotide sequence ID" value="NZ_PHUT01000001.1"/>
</dbReference>
<comment type="similarity">
    <text evidence="2 6">Belongs to the 2-oxoacid dehydrogenase family.</text>
</comment>
<dbReference type="PANTHER" id="PTHR43178">
    <property type="entry name" value="DIHYDROLIPOAMIDE ACETYLTRANSFERASE COMPONENT OF PYRUVATE DEHYDROGENASE COMPLEX"/>
    <property type="match status" value="1"/>
</dbReference>
<dbReference type="EC" id="2.3.1.-" evidence="6"/>
<dbReference type="PANTHER" id="PTHR43178:SF5">
    <property type="entry name" value="LIPOAMIDE ACYLTRANSFERASE COMPONENT OF BRANCHED-CHAIN ALPHA-KETO ACID DEHYDROGENASE COMPLEX, MITOCHONDRIAL"/>
    <property type="match status" value="1"/>
</dbReference>
<dbReference type="PROSITE" id="PS50968">
    <property type="entry name" value="BIOTINYL_LIPOYL"/>
    <property type="match status" value="1"/>
</dbReference>